<accession>A0ABP9W531</accession>
<dbReference type="Proteomes" id="UP001401887">
    <property type="component" value="Unassembled WGS sequence"/>
</dbReference>
<name>A0ABP9W531_9DEIO</name>
<dbReference type="RefSeq" id="WP_345462307.1">
    <property type="nucleotide sequence ID" value="NZ_BAABRP010000002.1"/>
</dbReference>
<reference evidence="1 2" key="1">
    <citation type="submission" date="2024-02" db="EMBL/GenBank/DDBJ databases">
        <title>Deinococcus carri NBRC 110142.</title>
        <authorList>
            <person name="Ichikawa N."/>
            <person name="Katano-Makiyama Y."/>
            <person name="Hidaka K."/>
        </authorList>
    </citation>
    <scope>NUCLEOTIDE SEQUENCE [LARGE SCALE GENOMIC DNA]</scope>
    <source>
        <strain evidence="1 2">NBRC 110142</strain>
    </source>
</reference>
<gene>
    <name evidence="1" type="ORF">Dcar01_01158</name>
</gene>
<evidence type="ECO:0000313" key="2">
    <source>
        <dbReference type="Proteomes" id="UP001401887"/>
    </source>
</evidence>
<organism evidence="1 2">
    <name type="scientific">Deinococcus carri</name>
    <dbReference type="NCBI Taxonomy" id="1211323"/>
    <lineage>
        <taxon>Bacteria</taxon>
        <taxon>Thermotogati</taxon>
        <taxon>Deinococcota</taxon>
        <taxon>Deinococci</taxon>
        <taxon>Deinococcales</taxon>
        <taxon>Deinococcaceae</taxon>
        <taxon>Deinococcus</taxon>
    </lineage>
</organism>
<protein>
    <recommendedName>
        <fullName evidence="3">Transposase</fullName>
    </recommendedName>
</protein>
<comment type="caution">
    <text evidence="1">The sequence shown here is derived from an EMBL/GenBank/DDBJ whole genome shotgun (WGS) entry which is preliminary data.</text>
</comment>
<proteinExistence type="predicted"/>
<evidence type="ECO:0008006" key="3">
    <source>
        <dbReference type="Google" id="ProtNLM"/>
    </source>
</evidence>
<dbReference type="EMBL" id="BAABRP010000002">
    <property type="protein sequence ID" value="GAA5512444.1"/>
    <property type="molecule type" value="Genomic_DNA"/>
</dbReference>
<keyword evidence="2" id="KW-1185">Reference proteome</keyword>
<sequence>MVDELLSRLFLTALPGFRLDRVLVEDAIVVTASSVQQESPCPLCGTFSSRVHSHYSRRLADLVGPQNSVEFVLCGFLG</sequence>
<evidence type="ECO:0000313" key="1">
    <source>
        <dbReference type="EMBL" id="GAA5512444.1"/>
    </source>
</evidence>